<reference evidence="17" key="1">
    <citation type="submission" date="2017-02" db="UniProtKB">
        <authorList>
            <consortium name="WormBaseParasite"/>
        </authorList>
    </citation>
    <scope>IDENTIFICATION</scope>
</reference>
<dbReference type="Pfam" id="PF01553">
    <property type="entry name" value="Acyltransferase"/>
    <property type="match status" value="1"/>
</dbReference>
<accession>A0A0N5CRA1</accession>
<protein>
    <submittedName>
        <fullName evidence="17">PlsC domain-containing protein</fullName>
    </submittedName>
</protein>
<keyword evidence="6" id="KW-0812">Transmembrane</keyword>
<dbReference type="PANTHER" id="PTHR23063">
    <property type="entry name" value="PHOSPHOLIPID ACYLTRANSFERASE"/>
    <property type="match status" value="1"/>
</dbReference>
<evidence type="ECO:0000313" key="17">
    <source>
        <dbReference type="WBParaSite" id="TCLT_0000275101-mRNA-1"/>
    </source>
</evidence>
<proteinExistence type="inferred from homology"/>
<dbReference type="OMA" id="GHIFFER"/>
<evidence type="ECO:0000256" key="9">
    <source>
        <dbReference type="ARBA" id="ARBA00023136"/>
    </source>
</evidence>
<dbReference type="STRING" id="103827.A0A0N5CRA1"/>
<evidence type="ECO:0000256" key="5">
    <source>
        <dbReference type="ARBA" id="ARBA00022679"/>
    </source>
</evidence>
<dbReference type="InterPro" id="IPR002123">
    <property type="entry name" value="Plipid/glycerol_acylTrfase"/>
</dbReference>
<reference evidence="15 16" key="2">
    <citation type="submission" date="2018-11" db="EMBL/GenBank/DDBJ databases">
        <authorList>
            <consortium name="Pathogen Informatics"/>
        </authorList>
    </citation>
    <scope>NUCLEOTIDE SEQUENCE [LARGE SCALE GENOMIC DNA]</scope>
</reference>
<keyword evidence="11" id="KW-1208">Phospholipid metabolism</keyword>
<keyword evidence="12" id="KW-0012">Acyltransferase</keyword>
<dbReference type="OrthoDB" id="10051137at2759"/>
<dbReference type="GO" id="GO:0016020">
    <property type="term" value="C:membrane"/>
    <property type="evidence" value="ECO:0007669"/>
    <property type="project" value="UniProtKB-SubCell"/>
</dbReference>
<dbReference type="Proteomes" id="UP000276776">
    <property type="component" value="Unassembled WGS sequence"/>
</dbReference>
<evidence type="ECO:0000256" key="10">
    <source>
        <dbReference type="ARBA" id="ARBA00023209"/>
    </source>
</evidence>
<dbReference type="SMART" id="SM00563">
    <property type="entry name" value="PlsC"/>
    <property type="match status" value="1"/>
</dbReference>
<feature type="domain" description="Phospholipid/glycerol acyltransferase" evidence="14">
    <location>
        <begin position="22"/>
        <end position="133"/>
    </location>
</feature>
<evidence type="ECO:0000256" key="3">
    <source>
        <dbReference type="ARBA" id="ARBA00008655"/>
    </source>
</evidence>
<comment type="subcellular location">
    <subcellularLocation>
        <location evidence="1">Membrane</location>
    </subcellularLocation>
</comment>
<dbReference type="InterPro" id="IPR045252">
    <property type="entry name" value="LPCAT1-like"/>
</dbReference>
<dbReference type="GO" id="GO:0004366">
    <property type="term" value="F:glycerol-3-phosphate O-acyltransferase activity"/>
    <property type="evidence" value="ECO:0007669"/>
    <property type="project" value="TreeGrafter"/>
</dbReference>
<keyword evidence="10" id="KW-0594">Phospholipid biosynthesis</keyword>
<keyword evidence="16" id="KW-1185">Reference proteome</keyword>
<comment type="similarity">
    <text evidence="3">Belongs to the 1-acyl-sn-glycerol-3-phosphate acyltransferase family.</text>
</comment>
<dbReference type="GO" id="GO:0008654">
    <property type="term" value="P:phospholipid biosynthetic process"/>
    <property type="evidence" value="ECO:0007669"/>
    <property type="project" value="UniProtKB-KW"/>
</dbReference>
<evidence type="ECO:0000256" key="8">
    <source>
        <dbReference type="ARBA" id="ARBA00023098"/>
    </source>
</evidence>
<keyword evidence="8" id="KW-0443">Lipid metabolism</keyword>
<dbReference type="GO" id="GO:0005783">
    <property type="term" value="C:endoplasmic reticulum"/>
    <property type="evidence" value="ECO:0007669"/>
    <property type="project" value="TreeGrafter"/>
</dbReference>
<evidence type="ECO:0000256" key="4">
    <source>
        <dbReference type="ARBA" id="ARBA00022516"/>
    </source>
</evidence>
<comment type="pathway">
    <text evidence="2">Lipid metabolism.</text>
</comment>
<gene>
    <name evidence="15" type="ORF">TCLT_LOCUS2752</name>
</gene>
<evidence type="ECO:0000256" key="6">
    <source>
        <dbReference type="ARBA" id="ARBA00022692"/>
    </source>
</evidence>
<organism evidence="17">
    <name type="scientific">Thelazia callipaeda</name>
    <name type="common">Oriental eyeworm</name>
    <name type="synonym">Parasitic nematode</name>
    <dbReference type="NCBI Taxonomy" id="103827"/>
    <lineage>
        <taxon>Eukaryota</taxon>
        <taxon>Metazoa</taxon>
        <taxon>Ecdysozoa</taxon>
        <taxon>Nematoda</taxon>
        <taxon>Chromadorea</taxon>
        <taxon>Rhabditida</taxon>
        <taxon>Spirurina</taxon>
        <taxon>Spiruromorpha</taxon>
        <taxon>Thelazioidea</taxon>
        <taxon>Thelaziidae</taxon>
        <taxon>Thelazia</taxon>
    </lineage>
</organism>
<dbReference type="SUPFAM" id="SSF69593">
    <property type="entry name" value="Glycerol-3-phosphate (1)-acyltransferase"/>
    <property type="match status" value="1"/>
</dbReference>
<evidence type="ECO:0000313" key="15">
    <source>
        <dbReference type="EMBL" id="VDM98872.1"/>
    </source>
</evidence>
<dbReference type="EMBL" id="UYYF01000676">
    <property type="protein sequence ID" value="VDM98872.1"/>
    <property type="molecule type" value="Genomic_DNA"/>
</dbReference>
<dbReference type="CDD" id="cd07991">
    <property type="entry name" value="LPLAT_LPCAT1-like"/>
    <property type="match status" value="1"/>
</dbReference>
<evidence type="ECO:0000256" key="7">
    <source>
        <dbReference type="ARBA" id="ARBA00022989"/>
    </source>
</evidence>
<dbReference type="PANTHER" id="PTHR23063:SF53">
    <property type="entry name" value="PHOSPHOLIPID_GLYCEROL ACYLTRANSFERASE DOMAIN-CONTAINING PROTEIN"/>
    <property type="match status" value="1"/>
</dbReference>
<evidence type="ECO:0000256" key="13">
    <source>
        <dbReference type="ARBA" id="ARBA00025707"/>
    </source>
</evidence>
<dbReference type="GO" id="GO:0019432">
    <property type="term" value="P:triglyceride biosynthetic process"/>
    <property type="evidence" value="ECO:0007669"/>
    <property type="project" value="TreeGrafter"/>
</dbReference>
<evidence type="ECO:0000256" key="11">
    <source>
        <dbReference type="ARBA" id="ARBA00023264"/>
    </source>
</evidence>
<keyword evidence="7" id="KW-1133">Transmembrane helix</keyword>
<evidence type="ECO:0000256" key="1">
    <source>
        <dbReference type="ARBA" id="ARBA00004370"/>
    </source>
</evidence>
<comment type="pathway">
    <text evidence="13">Phospholipid metabolism.</text>
</comment>
<keyword evidence="4" id="KW-0444">Lipid biosynthesis</keyword>
<dbReference type="AlphaFoldDB" id="A0A0N5CRA1"/>
<keyword evidence="5" id="KW-0808">Transferase</keyword>
<evidence type="ECO:0000259" key="14">
    <source>
        <dbReference type="SMART" id="SM00563"/>
    </source>
</evidence>
<evidence type="ECO:0000256" key="12">
    <source>
        <dbReference type="ARBA" id="ARBA00023315"/>
    </source>
</evidence>
<name>A0A0N5CRA1_THECL</name>
<evidence type="ECO:0000256" key="2">
    <source>
        <dbReference type="ARBA" id="ARBA00005189"/>
    </source>
</evidence>
<sequence length="268" mass="30794">MSRAYSAIIRYHDRQYKIVKSGICVANHTSPLDILILSCDNTYAMVGQMHCGVLGLIQKVLSKAAQHVWFDRLDASDRKQVLKRLQEHVDNSDSLPIIIFPEGTCINNTSVMMFKKGSFEVGSTIYPIAIKYDSRLCDVFWNSSEQSYGEYLFCLMTSWAIMCDVWYLPPMSREEGEDSIDFARRVKHAIAKKGGLLELEWDGMLKRMKVPAKIVVAQQKCYWDRLSRKPVICNKGENNEKYSYKKQREALNSSEDIAESYEEKKASE</sequence>
<dbReference type="WBParaSite" id="TCLT_0000275101-mRNA-1">
    <property type="protein sequence ID" value="TCLT_0000275101-mRNA-1"/>
    <property type="gene ID" value="TCLT_0000275101"/>
</dbReference>
<keyword evidence="9" id="KW-0472">Membrane</keyword>
<evidence type="ECO:0000313" key="16">
    <source>
        <dbReference type="Proteomes" id="UP000276776"/>
    </source>
</evidence>